<dbReference type="AlphaFoldDB" id="A0A2P2P0H9"/>
<sequence length="54" mass="6441">MILICNYLIHGRQIARWEFAESTFFSMKSVLIVPRHIFVLQLLCLRFTSIELEI</sequence>
<accession>A0A2P2P0H9</accession>
<name>A0A2P2P0H9_RHIMU</name>
<evidence type="ECO:0000313" key="1">
    <source>
        <dbReference type="EMBL" id="MBX48141.1"/>
    </source>
</evidence>
<dbReference type="EMBL" id="GGEC01067657">
    <property type="protein sequence ID" value="MBX48141.1"/>
    <property type="molecule type" value="Transcribed_RNA"/>
</dbReference>
<organism evidence="1">
    <name type="scientific">Rhizophora mucronata</name>
    <name type="common">Asiatic mangrove</name>
    <dbReference type="NCBI Taxonomy" id="61149"/>
    <lineage>
        <taxon>Eukaryota</taxon>
        <taxon>Viridiplantae</taxon>
        <taxon>Streptophyta</taxon>
        <taxon>Embryophyta</taxon>
        <taxon>Tracheophyta</taxon>
        <taxon>Spermatophyta</taxon>
        <taxon>Magnoliopsida</taxon>
        <taxon>eudicotyledons</taxon>
        <taxon>Gunneridae</taxon>
        <taxon>Pentapetalae</taxon>
        <taxon>rosids</taxon>
        <taxon>fabids</taxon>
        <taxon>Malpighiales</taxon>
        <taxon>Rhizophoraceae</taxon>
        <taxon>Rhizophora</taxon>
    </lineage>
</organism>
<proteinExistence type="predicted"/>
<reference evidence="1" key="1">
    <citation type="submission" date="2018-02" db="EMBL/GenBank/DDBJ databases">
        <title>Rhizophora mucronata_Transcriptome.</title>
        <authorList>
            <person name="Meera S.P."/>
            <person name="Sreeshan A."/>
            <person name="Augustine A."/>
        </authorList>
    </citation>
    <scope>NUCLEOTIDE SEQUENCE</scope>
    <source>
        <tissue evidence="1">Leaf</tissue>
    </source>
</reference>
<protein>
    <submittedName>
        <fullName evidence="1">Uncharacterized protein</fullName>
    </submittedName>
</protein>